<keyword evidence="4" id="KW-1185">Reference proteome</keyword>
<feature type="region of interest" description="Disordered" evidence="1">
    <location>
        <begin position="583"/>
        <end position="613"/>
    </location>
</feature>
<evidence type="ECO:0000256" key="1">
    <source>
        <dbReference type="SAM" id="MobiDB-lite"/>
    </source>
</evidence>
<name>A0A9D4NCM9_DREPO</name>
<protein>
    <submittedName>
        <fullName evidence="3">Uncharacterized protein</fullName>
    </submittedName>
</protein>
<proteinExistence type="predicted"/>
<dbReference type="Proteomes" id="UP000828390">
    <property type="component" value="Unassembled WGS sequence"/>
</dbReference>
<feature type="compositionally biased region" description="Basic and acidic residues" evidence="1">
    <location>
        <begin position="180"/>
        <end position="234"/>
    </location>
</feature>
<gene>
    <name evidence="3" type="ORF">DPMN_016065</name>
</gene>
<evidence type="ECO:0000313" key="3">
    <source>
        <dbReference type="EMBL" id="KAH3891955.1"/>
    </source>
</evidence>
<accession>A0A9D4NCM9</accession>
<feature type="region of interest" description="Disordered" evidence="1">
    <location>
        <begin position="180"/>
        <end position="262"/>
    </location>
</feature>
<sequence length="763" mass="84868">MTTSLHAVALLLVVVAAPVTFGMFVSMAENKLTLPNDSPKPIDKPVTETEERITDVEKDKRVFNTGFGEPDESATAIDNASKTNEASKTTAKTPTAEISETFSGYNNATMTAMSMKLKAYIKQIPIPVADSWRDVYLAYLRFLSEKIRQYGDIKQYNEGHNGHSQHYLSMIQDRIDKLTDAPKDASDRDDRNNNDTDLADGEKIGKVKRTNTQDDEKTHERDKTLFNKDVDKHLGSAMNPKETQSQKVEAPSNASEEQITDDDMNQQDAFADVDVTDQADSTVESTTNTYGVRKKRQANDTIVNENTDNANIDALNPTTLIPTETQASVTQEVTVLDDYLFSVNSFLGRWLGGTGEDVALPRIPRDCLYTKDDDLMECDPQTQTIVLRMRRQRFPESTCPPRIIVPCVEYTRGPPPGRQDFSDRPPETSDAPLPVDTGPGPPQGRTGFPGRPSVNLNIPFMDIIPDGCRYTPDRGSTCDPETNSIILRLRGARSPRDNCPSNLIRTRCLTSITEDHVPENVPFTPNRDEIPFYEQVPPDCIYEQRRACDSGTLITTLSLRRPRRRQARCDPVIHAPCATQLQRRRRQADDKSVDIPTRTDEATDEADSSGSSVRVFQTPPRGCFYLPSGPCDYSLLSRPMTRMFGSQDCPRKIQLRCTVTGVLSMRTLSHPFPEKMAASEALTGSNVIPVISAIPTGCNYVTEDESVCKTEAGTGFVRMRNLFFSSRRCPPRVRVPCASIKPAKRHLSGLAPEVVRQAVATSL</sequence>
<comment type="caution">
    <text evidence="3">The sequence shown here is derived from an EMBL/GenBank/DDBJ whole genome shotgun (WGS) entry which is preliminary data.</text>
</comment>
<feature type="signal peptide" evidence="2">
    <location>
        <begin position="1"/>
        <end position="22"/>
    </location>
</feature>
<feature type="compositionally biased region" description="Polar residues" evidence="1">
    <location>
        <begin position="76"/>
        <end position="95"/>
    </location>
</feature>
<reference evidence="3" key="1">
    <citation type="journal article" date="2019" name="bioRxiv">
        <title>The Genome of the Zebra Mussel, Dreissena polymorpha: A Resource for Invasive Species Research.</title>
        <authorList>
            <person name="McCartney M.A."/>
            <person name="Auch B."/>
            <person name="Kono T."/>
            <person name="Mallez S."/>
            <person name="Zhang Y."/>
            <person name="Obille A."/>
            <person name="Becker A."/>
            <person name="Abrahante J.E."/>
            <person name="Garbe J."/>
            <person name="Badalamenti J.P."/>
            <person name="Herman A."/>
            <person name="Mangelson H."/>
            <person name="Liachko I."/>
            <person name="Sullivan S."/>
            <person name="Sone E.D."/>
            <person name="Koren S."/>
            <person name="Silverstein K.A.T."/>
            <person name="Beckman K.B."/>
            <person name="Gohl D.M."/>
        </authorList>
    </citation>
    <scope>NUCLEOTIDE SEQUENCE</scope>
    <source>
        <strain evidence="3">Duluth1</strain>
        <tissue evidence="3">Whole animal</tissue>
    </source>
</reference>
<organism evidence="3 4">
    <name type="scientific">Dreissena polymorpha</name>
    <name type="common">Zebra mussel</name>
    <name type="synonym">Mytilus polymorpha</name>
    <dbReference type="NCBI Taxonomy" id="45954"/>
    <lineage>
        <taxon>Eukaryota</taxon>
        <taxon>Metazoa</taxon>
        <taxon>Spiralia</taxon>
        <taxon>Lophotrochozoa</taxon>
        <taxon>Mollusca</taxon>
        <taxon>Bivalvia</taxon>
        <taxon>Autobranchia</taxon>
        <taxon>Heteroconchia</taxon>
        <taxon>Euheterodonta</taxon>
        <taxon>Imparidentia</taxon>
        <taxon>Neoheterodontei</taxon>
        <taxon>Myida</taxon>
        <taxon>Dreissenoidea</taxon>
        <taxon>Dreissenidae</taxon>
        <taxon>Dreissena</taxon>
    </lineage>
</organism>
<feature type="chain" id="PRO_5039568994" evidence="2">
    <location>
        <begin position="23"/>
        <end position="763"/>
    </location>
</feature>
<evidence type="ECO:0000256" key="2">
    <source>
        <dbReference type="SAM" id="SignalP"/>
    </source>
</evidence>
<keyword evidence="2" id="KW-0732">Signal</keyword>
<feature type="region of interest" description="Disordered" evidence="1">
    <location>
        <begin position="65"/>
        <end position="95"/>
    </location>
</feature>
<feature type="compositionally biased region" description="Basic and acidic residues" evidence="1">
    <location>
        <begin position="587"/>
        <end position="601"/>
    </location>
</feature>
<reference evidence="3" key="2">
    <citation type="submission" date="2020-11" db="EMBL/GenBank/DDBJ databases">
        <authorList>
            <person name="McCartney M.A."/>
            <person name="Auch B."/>
            <person name="Kono T."/>
            <person name="Mallez S."/>
            <person name="Becker A."/>
            <person name="Gohl D.M."/>
            <person name="Silverstein K.A.T."/>
            <person name="Koren S."/>
            <person name="Bechman K.B."/>
            <person name="Herman A."/>
            <person name="Abrahante J.E."/>
            <person name="Garbe J."/>
        </authorList>
    </citation>
    <scope>NUCLEOTIDE SEQUENCE</scope>
    <source>
        <strain evidence="3">Duluth1</strain>
        <tissue evidence="3">Whole animal</tissue>
    </source>
</reference>
<dbReference type="EMBL" id="JAIWYP010000001">
    <property type="protein sequence ID" value="KAH3891955.1"/>
    <property type="molecule type" value="Genomic_DNA"/>
</dbReference>
<feature type="compositionally biased region" description="Polar residues" evidence="1">
    <location>
        <begin position="241"/>
        <end position="257"/>
    </location>
</feature>
<dbReference type="AlphaFoldDB" id="A0A9D4NCM9"/>
<feature type="region of interest" description="Disordered" evidence="1">
    <location>
        <begin position="410"/>
        <end position="451"/>
    </location>
</feature>
<evidence type="ECO:0000313" key="4">
    <source>
        <dbReference type="Proteomes" id="UP000828390"/>
    </source>
</evidence>